<dbReference type="InterPro" id="IPR036691">
    <property type="entry name" value="Endo/exonu/phosph_ase_sf"/>
</dbReference>
<dbReference type="Gene3D" id="3.60.10.10">
    <property type="entry name" value="Endonuclease/exonuclease/phosphatase"/>
    <property type="match status" value="1"/>
</dbReference>
<evidence type="ECO:0000256" key="5">
    <source>
        <dbReference type="ARBA" id="ARBA00022842"/>
    </source>
</evidence>
<sequence length="150" mass="17783">MIQEIKTEEKNFPFNDFKNLGYKSHVFGQKSYNGVAFLSKINIDKISLQFIKDKNNQSRIIVGDIKNKSKVIKLINIYVPNGNPIGTEKYEYKKNWYDSFIKKVEKILLENENIIIGGDFNVIPEEIDVYDYKKYENDALFKLEIRKRFR</sequence>
<comment type="cofactor">
    <cofactor evidence="1">
        <name>Mg(2+)</name>
        <dbReference type="ChEBI" id="CHEBI:18420"/>
    </cofactor>
</comment>
<reference evidence="7" key="1">
    <citation type="submission" date="2018-05" db="EMBL/GenBank/DDBJ databases">
        <authorList>
            <person name="Lanie J.A."/>
            <person name="Ng W.-L."/>
            <person name="Kazmierczak K.M."/>
            <person name="Andrzejewski T.M."/>
            <person name="Davidsen T.M."/>
            <person name="Wayne K.J."/>
            <person name="Tettelin H."/>
            <person name="Glass J.I."/>
            <person name="Rusch D."/>
            <person name="Podicherti R."/>
            <person name="Tsui H.-C.T."/>
            <person name="Winkler M.E."/>
        </authorList>
    </citation>
    <scope>NUCLEOTIDE SEQUENCE</scope>
</reference>
<protein>
    <recommendedName>
        <fullName evidence="6">Endonuclease/exonuclease/phosphatase domain-containing protein</fullName>
    </recommendedName>
</protein>
<proteinExistence type="inferred from homology"/>
<evidence type="ECO:0000256" key="2">
    <source>
        <dbReference type="ARBA" id="ARBA00007092"/>
    </source>
</evidence>
<dbReference type="InterPro" id="IPR037493">
    <property type="entry name" value="ExoIII-like"/>
</dbReference>
<dbReference type="Pfam" id="PF03372">
    <property type="entry name" value="Exo_endo_phos"/>
    <property type="match status" value="1"/>
</dbReference>
<dbReference type="GO" id="GO:0008311">
    <property type="term" value="F:double-stranded DNA 3'-5' DNA exonuclease activity"/>
    <property type="evidence" value="ECO:0007669"/>
    <property type="project" value="InterPro"/>
</dbReference>
<keyword evidence="5" id="KW-0460">Magnesium</keyword>
<evidence type="ECO:0000259" key="6">
    <source>
        <dbReference type="Pfam" id="PF03372"/>
    </source>
</evidence>
<keyword evidence="4" id="KW-0378">Hydrolase</keyword>
<feature type="non-terminal residue" evidence="7">
    <location>
        <position position="150"/>
    </location>
</feature>
<organism evidence="7">
    <name type="scientific">marine metagenome</name>
    <dbReference type="NCBI Taxonomy" id="408172"/>
    <lineage>
        <taxon>unclassified sequences</taxon>
        <taxon>metagenomes</taxon>
        <taxon>ecological metagenomes</taxon>
    </lineage>
</organism>
<dbReference type="InterPro" id="IPR004808">
    <property type="entry name" value="AP_endonuc_1"/>
</dbReference>
<dbReference type="PANTHER" id="PTHR43250:SF2">
    <property type="entry name" value="EXODEOXYRIBONUCLEASE III"/>
    <property type="match status" value="1"/>
</dbReference>
<dbReference type="SUPFAM" id="SSF56219">
    <property type="entry name" value="DNase I-like"/>
    <property type="match status" value="1"/>
</dbReference>
<feature type="domain" description="Endonuclease/exonuclease/phosphatase" evidence="6">
    <location>
        <begin position="2"/>
        <end position="138"/>
    </location>
</feature>
<comment type="similarity">
    <text evidence="2">Belongs to the DNA repair enzymes AP/ExoA family.</text>
</comment>
<evidence type="ECO:0000313" key="7">
    <source>
        <dbReference type="EMBL" id="SVE10360.1"/>
    </source>
</evidence>
<evidence type="ECO:0000256" key="4">
    <source>
        <dbReference type="ARBA" id="ARBA00022801"/>
    </source>
</evidence>
<dbReference type="NCBIfam" id="TIGR00633">
    <property type="entry name" value="xth"/>
    <property type="match status" value="1"/>
</dbReference>
<name>A0A383AS64_9ZZZZ</name>
<dbReference type="GO" id="GO:0006281">
    <property type="term" value="P:DNA repair"/>
    <property type="evidence" value="ECO:0007669"/>
    <property type="project" value="InterPro"/>
</dbReference>
<evidence type="ECO:0000256" key="1">
    <source>
        <dbReference type="ARBA" id="ARBA00001946"/>
    </source>
</evidence>
<evidence type="ECO:0000256" key="3">
    <source>
        <dbReference type="ARBA" id="ARBA00022723"/>
    </source>
</evidence>
<dbReference type="PANTHER" id="PTHR43250">
    <property type="entry name" value="EXODEOXYRIBONUCLEASE III"/>
    <property type="match status" value="1"/>
</dbReference>
<dbReference type="EMBL" id="UINC01194324">
    <property type="protein sequence ID" value="SVE10360.1"/>
    <property type="molecule type" value="Genomic_DNA"/>
</dbReference>
<keyword evidence="3" id="KW-0479">Metal-binding</keyword>
<dbReference type="InterPro" id="IPR005135">
    <property type="entry name" value="Endo/exonuclease/phosphatase"/>
</dbReference>
<gene>
    <name evidence="7" type="ORF">METZ01_LOCUS463214</name>
</gene>
<accession>A0A383AS64</accession>
<dbReference type="AlphaFoldDB" id="A0A383AS64"/>
<dbReference type="GO" id="GO:0046872">
    <property type="term" value="F:metal ion binding"/>
    <property type="evidence" value="ECO:0007669"/>
    <property type="project" value="UniProtKB-KW"/>
</dbReference>
<feature type="non-terminal residue" evidence="7">
    <location>
        <position position="1"/>
    </location>
</feature>